<evidence type="ECO:0000259" key="4">
    <source>
        <dbReference type="PROSITE" id="PS50110"/>
    </source>
</evidence>
<dbReference type="HOGENOM" id="CLU_000445_11_28_5"/>
<dbReference type="InterPro" id="IPR050469">
    <property type="entry name" value="Diguanylate_Cyclase"/>
</dbReference>
<evidence type="ECO:0000256" key="1">
    <source>
        <dbReference type="ARBA" id="ARBA00012528"/>
    </source>
</evidence>
<reference evidence="7" key="1">
    <citation type="journal article" date="2013" name="Stand. Genomic Sci.">
        <title>Genome sequence of the Litoreibacter arenae type strain (DSM 19593(T)), a member of the Roseobacter clade isolated from sea sand.</title>
        <authorList>
            <person name="Riedel T."/>
            <person name="Fiebig A."/>
            <person name="Petersen J."/>
            <person name="Gronow S."/>
            <person name="Kyrpides N.C."/>
            <person name="Goker M."/>
            <person name="Klenk H.P."/>
        </authorList>
    </citation>
    <scope>NUCLEOTIDE SEQUENCE [LARGE SCALE GENOMIC DNA]</scope>
    <source>
        <strain evidence="7">DSM 19593</strain>
    </source>
</reference>
<evidence type="ECO:0000259" key="5">
    <source>
        <dbReference type="PROSITE" id="PS50887"/>
    </source>
</evidence>
<evidence type="ECO:0000313" key="6">
    <source>
        <dbReference type="EMBL" id="EPX80802.1"/>
    </source>
</evidence>
<dbReference type="GO" id="GO:0052621">
    <property type="term" value="F:diguanylate cyclase activity"/>
    <property type="evidence" value="ECO:0007669"/>
    <property type="project" value="UniProtKB-EC"/>
</dbReference>
<dbReference type="InterPro" id="IPR043128">
    <property type="entry name" value="Rev_trsase/Diguanyl_cyclase"/>
</dbReference>
<name>S9QM21_9RHOB</name>
<dbReference type="eggNOG" id="COG3706">
    <property type="taxonomic scope" value="Bacteria"/>
</dbReference>
<protein>
    <recommendedName>
        <fullName evidence="1">diguanylate cyclase</fullName>
        <ecNumber evidence="1">2.7.7.65</ecNumber>
    </recommendedName>
</protein>
<comment type="caution">
    <text evidence="6">The sequence shown here is derived from an EMBL/GenBank/DDBJ whole genome shotgun (WGS) entry which is preliminary data.</text>
</comment>
<dbReference type="EMBL" id="AONI01000008">
    <property type="protein sequence ID" value="EPX80802.1"/>
    <property type="molecule type" value="Genomic_DNA"/>
</dbReference>
<dbReference type="Pfam" id="PF00990">
    <property type="entry name" value="GGDEF"/>
    <property type="match status" value="1"/>
</dbReference>
<proteinExistence type="predicted"/>
<dbReference type="SUPFAM" id="SSF55073">
    <property type="entry name" value="Nucleotide cyclase"/>
    <property type="match status" value="1"/>
</dbReference>
<dbReference type="PROSITE" id="PS50110">
    <property type="entry name" value="RESPONSE_REGULATORY"/>
    <property type="match status" value="1"/>
</dbReference>
<dbReference type="InterPro" id="IPR011006">
    <property type="entry name" value="CheY-like_superfamily"/>
</dbReference>
<keyword evidence="7" id="KW-1185">Reference proteome</keyword>
<dbReference type="STRING" id="1123360.thalar_01022"/>
<evidence type="ECO:0000256" key="3">
    <source>
        <dbReference type="PROSITE-ProRule" id="PRU00169"/>
    </source>
</evidence>
<comment type="caution">
    <text evidence="3">Lacks conserved residue(s) required for the propagation of feature annotation.</text>
</comment>
<dbReference type="PANTHER" id="PTHR45138:SF9">
    <property type="entry name" value="DIGUANYLATE CYCLASE DGCM-RELATED"/>
    <property type="match status" value="1"/>
</dbReference>
<accession>S9QM21</accession>
<dbReference type="InterPro" id="IPR001789">
    <property type="entry name" value="Sig_transdc_resp-reg_receiver"/>
</dbReference>
<dbReference type="InterPro" id="IPR000160">
    <property type="entry name" value="GGDEF_dom"/>
</dbReference>
<comment type="catalytic activity">
    <reaction evidence="2">
        <text>2 GTP = 3',3'-c-di-GMP + 2 diphosphate</text>
        <dbReference type="Rhea" id="RHEA:24898"/>
        <dbReference type="ChEBI" id="CHEBI:33019"/>
        <dbReference type="ChEBI" id="CHEBI:37565"/>
        <dbReference type="ChEBI" id="CHEBI:58805"/>
        <dbReference type="EC" id="2.7.7.65"/>
    </reaction>
</comment>
<dbReference type="RefSeq" id="WP_021099595.1">
    <property type="nucleotide sequence ID" value="NZ_KE557306.1"/>
</dbReference>
<dbReference type="Gene3D" id="3.30.70.270">
    <property type="match status" value="1"/>
</dbReference>
<dbReference type="PROSITE" id="PS50887">
    <property type="entry name" value="GGDEF"/>
    <property type="match status" value="1"/>
</dbReference>
<dbReference type="AlphaFoldDB" id="S9QM21"/>
<feature type="domain" description="Response regulatory" evidence="4">
    <location>
        <begin position="4"/>
        <end position="126"/>
    </location>
</feature>
<gene>
    <name evidence="6" type="ORF">thalar_01022</name>
</gene>
<evidence type="ECO:0000313" key="7">
    <source>
        <dbReference type="Proteomes" id="UP000015351"/>
    </source>
</evidence>
<dbReference type="Proteomes" id="UP000015351">
    <property type="component" value="Unassembled WGS sequence"/>
</dbReference>
<dbReference type="SUPFAM" id="SSF52172">
    <property type="entry name" value="CheY-like"/>
    <property type="match status" value="2"/>
</dbReference>
<dbReference type="InterPro" id="IPR029787">
    <property type="entry name" value="Nucleotide_cyclase"/>
</dbReference>
<evidence type="ECO:0000256" key="2">
    <source>
        <dbReference type="ARBA" id="ARBA00034247"/>
    </source>
</evidence>
<dbReference type="GO" id="GO:0000160">
    <property type="term" value="P:phosphorelay signal transduction system"/>
    <property type="evidence" value="ECO:0007669"/>
    <property type="project" value="InterPro"/>
</dbReference>
<dbReference type="CDD" id="cd01949">
    <property type="entry name" value="GGDEF"/>
    <property type="match status" value="1"/>
</dbReference>
<dbReference type="OrthoDB" id="9812260at2"/>
<sequence length="470" mass="51545">MAGRVLILDPVPTNRMVLKAKLGHAHYDVCVADNVEQARSMAKTQIFEAVLISTALLSKPAGCVLKWLRETRAEAVVRSTVVFMQDGRSDEHGIVDLQRCLDAGADDVLIRPFSEEVLLARLRNLMRENAVISEINGLNLPNSCDTRKENTSRSSTAKVVVAQVGQSSQYDLISDAQNRLDQWNELCQQTFYAEAASLSVLTQADAIAREPDIVLLVAETGAAERALSIMSQMRSRSRMRDVRVILMLKEPRAAQVARAFDLGAHDVVSQDVTPLELVSRINKQCFVQGAIQRTKQVVHDSLLQAVTDPLTGLYNRRFAATKLAQMKADSLASGERFAVLAFDVDHFKEVNDRHGHAIGDAVLTTLADTLKRNLRDDDLICRTGGEEFLVALPKTNDEEATATANRLRKAVGELDIQVHKNDVKLRVTVSVGLSVQNGQMAISDMLEQADRGLYLAKARGRNAVAVAAAA</sequence>
<dbReference type="EC" id="2.7.7.65" evidence="1"/>
<dbReference type="NCBIfam" id="TIGR00254">
    <property type="entry name" value="GGDEF"/>
    <property type="match status" value="1"/>
</dbReference>
<dbReference type="SMART" id="SM00448">
    <property type="entry name" value="REC"/>
    <property type="match status" value="1"/>
</dbReference>
<dbReference type="PATRIC" id="fig|1123360.3.peg.1013"/>
<feature type="domain" description="GGDEF" evidence="5">
    <location>
        <begin position="335"/>
        <end position="469"/>
    </location>
</feature>
<organism evidence="6 7">
    <name type="scientific">Litoreibacter arenae DSM 19593</name>
    <dbReference type="NCBI Taxonomy" id="1123360"/>
    <lineage>
        <taxon>Bacteria</taxon>
        <taxon>Pseudomonadati</taxon>
        <taxon>Pseudomonadota</taxon>
        <taxon>Alphaproteobacteria</taxon>
        <taxon>Rhodobacterales</taxon>
        <taxon>Roseobacteraceae</taxon>
        <taxon>Litoreibacter</taxon>
    </lineage>
</organism>
<dbReference type="FunFam" id="3.30.70.270:FF:000001">
    <property type="entry name" value="Diguanylate cyclase domain protein"/>
    <property type="match status" value="1"/>
</dbReference>
<dbReference type="Gene3D" id="3.40.50.2300">
    <property type="match status" value="1"/>
</dbReference>
<dbReference type="PANTHER" id="PTHR45138">
    <property type="entry name" value="REGULATORY COMPONENTS OF SENSORY TRANSDUCTION SYSTEM"/>
    <property type="match status" value="1"/>
</dbReference>
<dbReference type="SMART" id="SM00267">
    <property type="entry name" value="GGDEF"/>
    <property type="match status" value="1"/>
</dbReference>